<evidence type="ECO:0000313" key="3">
    <source>
        <dbReference type="Proteomes" id="UP000016929"/>
    </source>
</evidence>
<proteinExistence type="predicted"/>
<protein>
    <submittedName>
        <fullName evidence="2">Beta-1,2-xylosyltransferase 1</fullName>
    </submittedName>
</protein>
<reference evidence="3" key="1">
    <citation type="submission" date="2012-09" db="EMBL/GenBank/DDBJ databases">
        <title>Genome sequencing and comparative transcriptomics of race 1 and race 4 of banana pathogen: Fusarium oxysporum f. sp. cubense.</title>
        <authorList>
            <person name="Fang X."/>
            <person name="Huang J."/>
        </authorList>
    </citation>
    <scope>NUCLEOTIDE SEQUENCE [LARGE SCALE GENOMIC DNA]</scope>
    <source>
        <strain evidence="3">race 4</strain>
    </source>
</reference>
<feature type="compositionally biased region" description="Polar residues" evidence="1">
    <location>
        <begin position="1"/>
        <end position="11"/>
    </location>
</feature>
<feature type="region of interest" description="Disordered" evidence="1">
    <location>
        <begin position="1"/>
        <end position="35"/>
    </location>
</feature>
<keyword evidence="2" id="KW-0808">Transferase</keyword>
<gene>
    <name evidence="2" type="ORF">FOC4_g10010453</name>
</gene>
<evidence type="ECO:0000313" key="2">
    <source>
        <dbReference type="EMBL" id="EMT63976.1"/>
    </source>
</evidence>
<evidence type="ECO:0000256" key="1">
    <source>
        <dbReference type="SAM" id="MobiDB-lite"/>
    </source>
</evidence>
<dbReference type="AlphaFoldDB" id="N1REN3"/>
<accession>N1REN3</accession>
<dbReference type="Proteomes" id="UP000016929">
    <property type="component" value="Unassembled WGS sequence"/>
</dbReference>
<sequence length="171" mass="19277">MTGQPSTTPGSAPQDEDLVQGSAEPRKVPTPGMHPIGYLARNAQEEFGIIKARQSKTLEEAIQEYRRRYGIPPPPLFDEWFRFAKDNDVKLIDEFDTIHDLITPFWGLKPKTIRARAREALGFDTDLSTMAGFYSRLATVPRYASPLQHWAAEPSRSIVEGTLLAHEPWKG</sequence>
<organism evidence="2 3">
    <name type="scientific">Fusarium oxysporum f. sp. cubense (strain race 4)</name>
    <name type="common">Panama disease fungus</name>
    <dbReference type="NCBI Taxonomy" id="2502994"/>
    <lineage>
        <taxon>Eukaryota</taxon>
        <taxon>Fungi</taxon>
        <taxon>Dikarya</taxon>
        <taxon>Ascomycota</taxon>
        <taxon>Pezizomycotina</taxon>
        <taxon>Sordariomycetes</taxon>
        <taxon>Hypocreomycetidae</taxon>
        <taxon>Hypocreales</taxon>
        <taxon>Nectriaceae</taxon>
        <taxon>Fusarium</taxon>
        <taxon>Fusarium oxysporum species complex</taxon>
    </lineage>
</organism>
<dbReference type="EMBL" id="KB726992">
    <property type="protein sequence ID" value="EMT63976.1"/>
    <property type="molecule type" value="Genomic_DNA"/>
</dbReference>
<name>N1REN3_FUSC4</name>
<dbReference type="HOGENOM" id="CLU_1562911_0_0_1"/>
<keyword evidence="3" id="KW-1185">Reference proteome</keyword>
<reference evidence="3" key="2">
    <citation type="journal article" date="2014" name="PLoS ONE">
        <title>Genome and Transcriptome Analysis of the Fungal Pathogen Fusarium oxysporum f. sp. cubense Causing Banana Vascular Wilt Disease.</title>
        <authorList>
            <person name="Guo L."/>
            <person name="Han L."/>
            <person name="Yang L."/>
            <person name="Zeng H."/>
            <person name="Fan D."/>
            <person name="Zhu Y."/>
            <person name="Feng Y."/>
            <person name="Wang G."/>
            <person name="Peng C."/>
            <person name="Jiang X."/>
            <person name="Zhou D."/>
            <person name="Ni P."/>
            <person name="Liang C."/>
            <person name="Liu L."/>
            <person name="Wang J."/>
            <person name="Mao C."/>
            <person name="Fang X."/>
            <person name="Peng M."/>
            <person name="Huang J."/>
        </authorList>
    </citation>
    <scope>NUCLEOTIDE SEQUENCE [LARGE SCALE GENOMIC DNA]</scope>
    <source>
        <strain evidence="3">race 4</strain>
    </source>
</reference>
<dbReference type="GO" id="GO:0016740">
    <property type="term" value="F:transferase activity"/>
    <property type="evidence" value="ECO:0007669"/>
    <property type="project" value="UniProtKB-KW"/>
</dbReference>